<dbReference type="InterPro" id="IPR014710">
    <property type="entry name" value="RmlC-like_jellyroll"/>
</dbReference>
<gene>
    <name evidence="8" type="primary">rfbC</name>
    <name evidence="8" type="ORF">DJ013_21665</name>
</gene>
<keyword evidence="7" id="KW-0413">Isomerase</keyword>
<dbReference type="EC" id="5.1.3.13" evidence="3 7"/>
<dbReference type="GO" id="GO:0008830">
    <property type="term" value="F:dTDP-4-dehydrorhamnose 3,5-epimerase activity"/>
    <property type="evidence" value="ECO:0007669"/>
    <property type="project" value="UniProtKB-UniRule"/>
</dbReference>
<reference evidence="8 9" key="1">
    <citation type="submission" date="2018-05" db="EMBL/GenBank/DDBJ databases">
        <title>Complete genome sequence of Arcticibacterium luteifluviistationis SM1504T, a cytophagaceae bacterium isolated from Arctic surface seawater.</title>
        <authorList>
            <person name="Li Y."/>
            <person name="Qin Q.-L."/>
        </authorList>
    </citation>
    <scope>NUCLEOTIDE SEQUENCE [LARGE SCALE GENOMIC DNA]</scope>
    <source>
        <strain evidence="8 9">SM1504</strain>
    </source>
</reference>
<evidence type="ECO:0000313" key="9">
    <source>
        <dbReference type="Proteomes" id="UP000249873"/>
    </source>
</evidence>
<dbReference type="PANTHER" id="PTHR21047:SF2">
    <property type="entry name" value="THYMIDINE DIPHOSPHO-4-KETO-RHAMNOSE 3,5-EPIMERASE"/>
    <property type="match status" value="1"/>
</dbReference>
<comment type="pathway">
    <text evidence="7">Carbohydrate biosynthesis; dTDP-L-rhamnose biosynthesis.</text>
</comment>
<dbReference type="Gene3D" id="2.60.120.10">
    <property type="entry name" value="Jelly Rolls"/>
    <property type="match status" value="1"/>
</dbReference>
<comment type="subunit">
    <text evidence="7">Homodimer.</text>
</comment>
<dbReference type="OrthoDB" id="9800680at2"/>
<dbReference type="Pfam" id="PF00908">
    <property type="entry name" value="dTDP_sugar_isom"/>
    <property type="match status" value="1"/>
</dbReference>
<feature type="active site" description="Proton acceptor" evidence="5">
    <location>
        <position position="62"/>
    </location>
</feature>
<evidence type="ECO:0000313" key="8">
    <source>
        <dbReference type="EMBL" id="AWW00650.1"/>
    </source>
</evidence>
<dbReference type="GO" id="GO:0019305">
    <property type="term" value="P:dTDP-rhamnose biosynthetic process"/>
    <property type="evidence" value="ECO:0007669"/>
    <property type="project" value="UniProtKB-UniRule"/>
</dbReference>
<dbReference type="UniPathway" id="UPA00124"/>
<keyword evidence="9" id="KW-1185">Reference proteome</keyword>
<dbReference type="PANTHER" id="PTHR21047">
    <property type="entry name" value="DTDP-6-DEOXY-D-GLUCOSE-3,5 EPIMERASE"/>
    <property type="match status" value="1"/>
</dbReference>
<dbReference type="Proteomes" id="UP000249873">
    <property type="component" value="Chromosome"/>
</dbReference>
<evidence type="ECO:0000256" key="7">
    <source>
        <dbReference type="RuleBase" id="RU364069"/>
    </source>
</evidence>
<sequence>MIFKETKLKGAFILEPQKRKDNRGFFARTFCINEFKEHGLETVFVQGNMSRTLAKNTLRGMHYQIDGAEEAKVVRCTRGALFDVIIDMREGSPTFGQHNTVELSEDNAFQLYIPKGFAHGFCTLRENTEIAYLVSEFYSPGKEAGIRWDDPFFAINWPFENPDMAERDATYPDFKVLP</sequence>
<comment type="similarity">
    <text evidence="7">Belongs to the dTDP-4-dehydrorhamnose 3,5-epimerase family.</text>
</comment>
<evidence type="ECO:0000256" key="4">
    <source>
        <dbReference type="ARBA" id="ARBA00019595"/>
    </source>
</evidence>
<comment type="function">
    <text evidence="2 7">Catalyzes the epimerization of the C3' and C5'positions of dTDP-6-deoxy-D-xylo-4-hexulose, forming dTDP-6-deoxy-L-lyxo-4-hexulose.</text>
</comment>
<dbReference type="GO" id="GO:0000271">
    <property type="term" value="P:polysaccharide biosynthetic process"/>
    <property type="evidence" value="ECO:0007669"/>
    <property type="project" value="TreeGrafter"/>
</dbReference>
<dbReference type="RefSeq" id="WP_111374016.1">
    <property type="nucleotide sequence ID" value="NZ_CP029480.1"/>
</dbReference>
<dbReference type="KEGG" id="als:DJ013_21665"/>
<name>A0A2Z4GGY4_9BACT</name>
<dbReference type="GO" id="GO:0005829">
    <property type="term" value="C:cytosol"/>
    <property type="evidence" value="ECO:0007669"/>
    <property type="project" value="TreeGrafter"/>
</dbReference>
<proteinExistence type="inferred from homology"/>
<dbReference type="AlphaFoldDB" id="A0A2Z4GGY4"/>
<evidence type="ECO:0000256" key="5">
    <source>
        <dbReference type="PIRSR" id="PIRSR600888-1"/>
    </source>
</evidence>
<feature type="active site" description="Proton donor" evidence="5">
    <location>
        <position position="132"/>
    </location>
</feature>
<protein>
    <recommendedName>
        <fullName evidence="4 7">dTDP-4-dehydrorhamnose 3,5-epimerase</fullName>
        <ecNumber evidence="3 7">5.1.3.13</ecNumber>
    </recommendedName>
    <alternativeName>
        <fullName evidence="7">Thymidine diphospho-4-keto-rhamnose 3,5-epimerase</fullName>
    </alternativeName>
</protein>
<evidence type="ECO:0000256" key="2">
    <source>
        <dbReference type="ARBA" id="ARBA00001997"/>
    </source>
</evidence>
<dbReference type="CDD" id="cd00438">
    <property type="entry name" value="cupin_RmlC"/>
    <property type="match status" value="1"/>
</dbReference>
<dbReference type="InterPro" id="IPR000888">
    <property type="entry name" value="RmlC-like"/>
</dbReference>
<organism evidence="8 9">
    <name type="scientific">Arcticibacterium luteifluviistationis</name>
    <dbReference type="NCBI Taxonomy" id="1784714"/>
    <lineage>
        <taxon>Bacteria</taxon>
        <taxon>Pseudomonadati</taxon>
        <taxon>Bacteroidota</taxon>
        <taxon>Cytophagia</taxon>
        <taxon>Cytophagales</taxon>
        <taxon>Leadbetterellaceae</taxon>
        <taxon>Arcticibacterium</taxon>
    </lineage>
</organism>
<dbReference type="SUPFAM" id="SSF51182">
    <property type="entry name" value="RmlC-like cupins"/>
    <property type="match status" value="1"/>
</dbReference>
<accession>A0A2Z4GGY4</accession>
<dbReference type="InterPro" id="IPR011051">
    <property type="entry name" value="RmlC_Cupin_sf"/>
</dbReference>
<dbReference type="EMBL" id="CP029480">
    <property type="protein sequence ID" value="AWW00650.1"/>
    <property type="molecule type" value="Genomic_DNA"/>
</dbReference>
<feature type="site" description="Participates in a stacking interaction with the thymidine ring of dTDP-4-oxo-6-deoxyglucose" evidence="6">
    <location>
        <position position="138"/>
    </location>
</feature>
<evidence type="ECO:0000256" key="3">
    <source>
        <dbReference type="ARBA" id="ARBA00012098"/>
    </source>
</evidence>
<evidence type="ECO:0000256" key="1">
    <source>
        <dbReference type="ARBA" id="ARBA00001298"/>
    </source>
</evidence>
<comment type="catalytic activity">
    <reaction evidence="1 7">
        <text>dTDP-4-dehydro-6-deoxy-alpha-D-glucose = dTDP-4-dehydro-beta-L-rhamnose</text>
        <dbReference type="Rhea" id="RHEA:16969"/>
        <dbReference type="ChEBI" id="CHEBI:57649"/>
        <dbReference type="ChEBI" id="CHEBI:62830"/>
        <dbReference type="EC" id="5.1.3.13"/>
    </reaction>
</comment>
<dbReference type="NCBIfam" id="TIGR01221">
    <property type="entry name" value="rmlC"/>
    <property type="match status" value="1"/>
</dbReference>
<evidence type="ECO:0000256" key="6">
    <source>
        <dbReference type="PIRSR" id="PIRSR600888-3"/>
    </source>
</evidence>